<evidence type="ECO:0008006" key="4">
    <source>
        <dbReference type="Google" id="ProtNLM"/>
    </source>
</evidence>
<evidence type="ECO:0000313" key="3">
    <source>
        <dbReference type="Proteomes" id="UP001233782"/>
    </source>
</evidence>
<reference evidence="2" key="1">
    <citation type="submission" date="2023-04" db="EMBL/GenBank/DDBJ databases">
        <title>Genomes of recent Mycoplasma hyosynoviae isolates 2023.</title>
        <authorList>
            <person name="Spergser J."/>
        </authorList>
    </citation>
    <scope>NUCLEOTIDE SEQUENCE</scope>
    <source>
        <strain evidence="2">SN1J23N</strain>
    </source>
</reference>
<evidence type="ECO:0000256" key="1">
    <source>
        <dbReference type="SAM" id="SignalP"/>
    </source>
</evidence>
<proteinExistence type="predicted"/>
<organism evidence="2 3">
    <name type="scientific">Metamycoplasma hyosynoviae</name>
    <dbReference type="NCBI Taxonomy" id="29559"/>
    <lineage>
        <taxon>Bacteria</taxon>
        <taxon>Bacillati</taxon>
        <taxon>Mycoplasmatota</taxon>
        <taxon>Mycoplasmoidales</taxon>
        <taxon>Metamycoplasmataceae</taxon>
        <taxon>Metamycoplasma</taxon>
    </lineage>
</organism>
<name>A0AAP4EM66_9BACT</name>
<gene>
    <name evidence="2" type="ORF">QJ129_02150</name>
</gene>
<accession>A0AAP4EM66</accession>
<keyword evidence="1" id="KW-0732">Signal</keyword>
<dbReference type="EMBL" id="JASBCP010000003">
    <property type="protein sequence ID" value="MDI3048053.1"/>
    <property type="molecule type" value="Genomic_DNA"/>
</dbReference>
<sequence>MVAKFKKTILLLGISTPLVASIFSVACEMKEPVKHFKTILVDIRDYKINPITNDDYENYTFKNFTNFGLHVKGIKTYSSNKFRYLWPDIKLTAPDYIYFYSKNWYEDIFERILQKRNEFLSNDFSDSEYKRLFDRYIIKDPNDKYNYGFYSITDYSYEPEHRKNLIFASHNTIRLSRTYEEYKNHFKPFWDNTNKKVNEFNKTYNKLISKYDERFFDENYLITINNIKSVYYRNIDDGKEPVKLYIKPTKIHSISLNENNLLDINYEWELVDASKIPDDSIDLNLQPCEIIIPKTKRNTIIMDPVVYVNLSSAYTDVTNEKYIYYMEHLLRRTFFYKIEYEKK</sequence>
<dbReference type="Proteomes" id="UP001233782">
    <property type="component" value="Unassembled WGS sequence"/>
</dbReference>
<dbReference type="RefSeq" id="WP_282208554.1">
    <property type="nucleotide sequence ID" value="NZ_JASBCN010000002.1"/>
</dbReference>
<evidence type="ECO:0000313" key="2">
    <source>
        <dbReference type="EMBL" id="MDI3048053.1"/>
    </source>
</evidence>
<feature type="signal peptide" evidence="1">
    <location>
        <begin position="1"/>
        <end position="20"/>
    </location>
</feature>
<dbReference type="PROSITE" id="PS51257">
    <property type="entry name" value="PROKAR_LIPOPROTEIN"/>
    <property type="match status" value="1"/>
</dbReference>
<comment type="caution">
    <text evidence="2">The sequence shown here is derived from an EMBL/GenBank/DDBJ whole genome shotgun (WGS) entry which is preliminary data.</text>
</comment>
<feature type="chain" id="PRO_5042939070" description="Lipoprotein" evidence="1">
    <location>
        <begin position="21"/>
        <end position="343"/>
    </location>
</feature>
<protein>
    <recommendedName>
        <fullName evidence="4">Lipoprotein</fullName>
    </recommendedName>
</protein>
<dbReference type="AlphaFoldDB" id="A0AAP4EM66"/>